<keyword evidence="15" id="KW-1185">Reference proteome</keyword>
<dbReference type="PROSITE" id="PS50885">
    <property type="entry name" value="HAMP"/>
    <property type="match status" value="1"/>
</dbReference>
<feature type="domain" description="HAMP" evidence="13">
    <location>
        <begin position="187"/>
        <end position="239"/>
    </location>
</feature>
<evidence type="ECO:0000313" key="15">
    <source>
        <dbReference type="Proteomes" id="UP000191094"/>
    </source>
</evidence>
<dbReference type="OrthoDB" id="9804645at2"/>
<dbReference type="Gene3D" id="1.10.287.130">
    <property type="match status" value="1"/>
</dbReference>
<dbReference type="SUPFAM" id="SSF158472">
    <property type="entry name" value="HAMP domain-like"/>
    <property type="match status" value="1"/>
</dbReference>
<evidence type="ECO:0000256" key="9">
    <source>
        <dbReference type="ARBA" id="ARBA00022840"/>
    </source>
</evidence>
<dbReference type="PRINTS" id="PR00344">
    <property type="entry name" value="BCTRLSENSOR"/>
</dbReference>
<dbReference type="Gene3D" id="6.10.340.10">
    <property type="match status" value="1"/>
</dbReference>
<evidence type="ECO:0000256" key="8">
    <source>
        <dbReference type="ARBA" id="ARBA00022777"/>
    </source>
</evidence>
<dbReference type="RefSeq" id="WP_078308361.1">
    <property type="nucleotide sequence ID" value="NZ_CP147511.1"/>
</dbReference>
<feature type="transmembrane region" description="Helical" evidence="11">
    <location>
        <begin position="12"/>
        <end position="31"/>
    </location>
</feature>
<keyword evidence="5" id="KW-0597">Phosphoprotein</keyword>
<keyword evidence="11" id="KW-1133">Transmembrane helix</keyword>
<protein>
    <recommendedName>
        <fullName evidence="3">histidine kinase</fullName>
        <ecNumber evidence="3">2.7.13.3</ecNumber>
    </recommendedName>
</protein>
<keyword evidence="4" id="KW-1003">Cell membrane</keyword>
<comment type="subcellular location">
    <subcellularLocation>
        <location evidence="2">Cell membrane</location>
        <topology evidence="2">Multi-pass membrane protein</topology>
    </subcellularLocation>
</comment>
<dbReference type="CDD" id="cd06225">
    <property type="entry name" value="HAMP"/>
    <property type="match status" value="1"/>
</dbReference>
<feature type="region of interest" description="Disordered" evidence="10">
    <location>
        <begin position="447"/>
        <end position="475"/>
    </location>
</feature>
<dbReference type="GO" id="GO:0005886">
    <property type="term" value="C:plasma membrane"/>
    <property type="evidence" value="ECO:0007669"/>
    <property type="project" value="UniProtKB-SubCell"/>
</dbReference>
<evidence type="ECO:0000259" key="12">
    <source>
        <dbReference type="PROSITE" id="PS50109"/>
    </source>
</evidence>
<keyword evidence="8" id="KW-0418">Kinase</keyword>
<feature type="compositionally biased region" description="Basic and acidic residues" evidence="10">
    <location>
        <begin position="451"/>
        <end position="461"/>
    </location>
</feature>
<evidence type="ECO:0000313" key="14">
    <source>
        <dbReference type="EMBL" id="OOS19509.1"/>
    </source>
</evidence>
<feature type="compositionally biased region" description="Basic residues" evidence="10">
    <location>
        <begin position="462"/>
        <end position="474"/>
    </location>
</feature>
<comment type="catalytic activity">
    <reaction evidence="1">
        <text>ATP + protein L-histidine = ADP + protein N-phospho-L-histidine.</text>
        <dbReference type="EC" id="2.7.13.3"/>
    </reaction>
</comment>
<sequence length="576" mass="64582">MRWFQFRSVFAKLFVSVLVALILFAIAMLLLNQSVQNNSASLRTRAVASQLVNQVEPFLQKAQASDSPIKAQIMLAVVKKTFEIFDDSLDAKIGLYSVDGYLVFKTDNADLPAKLPEEPSWLMSNFPILFGTVSPIQAQITSSTGHTVLYEPRHQPHRSTLSAVLNLFTGTLLLLMLMAGVLWWIARSMTWRINQLNHQLAQLGEGDFTARVGVHGDDEIASLARGFNQAAQKIEKLVAANNLLLAHASHELRTPITRIRLQVEMMDMLAQELSEDKKLKFDKRAAAINRDLSGLNQLVESILLVSRLDAGHALQQVERLDLYTLVQQESQHYPKSHLYGESIIIDGQPQLLTHLIRNLLNNAMIHGIPPVQVYVYGVENMQQVEFIPTRLAVDTLTVDTLGADKQDTDVDVIHTDLAHTNINHPVLTTQHSNQYDNLNHLDSPHNLNNHHTLDKEHDKHSPKAHPNKNHKKSARIAMSDTAQKAQETLAKMRQKPLPTVVYRHAVLAVIDQGLGVPIDKREDIFSPFVRLKQEKKGSGLGLSLVAQIVEAHRGHIITDTWQGHTRFLVVLPIKSK</sequence>
<evidence type="ECO:0000256" key="7">
    <source>
        <dbReference type="ARBA" id="ARBA00022741"/>
    </source>
</evidence>
<dbReference type="Pfam" id="PF02518">
    <property type="entry name" value="HATPase_c"/>
    <property type="match status" value="1"/>
</dbReference>
<dbReference type="InterPro" id="IPR004358">
    <property type="entry name" value="Sig_transdc_His_kin-like_C"/>
</dbReference>
<dbReference type="PANTHER" id="PTHR44936">
    <property type="entry name" value="SENSOR PROTEIN CREC"/>
    <property type="match status" value="1"/>
</dbReference>
<dbReference type="Gene3D" id="3.30.565.10">
    <property type="entry name" value="Histidine kinase-like ATPase, C-terminal domain"/>
    <property type="match status" value="1"/>
</dbReference>
<dbReference type="AlphaFoldDB" id="A0A1T0CB44"/>
<evidence type="ECO:0000256" key="5">
    <source>
        <dbReference type="ARBA" id="ARBA00022553"/>
    </source>
</evidence>
<keyword evidence="11" id="KW-0812">Transmembrane</keyword>
<gene>
    <name evidence="14" type="ORF">B0682_08890</name>
</gene>
<dbReference type="InterPro" id="IPR036097">
    <property type="entry name" value="HisK_dim/P_sf"/>
</dbReference>
<proteinExistence type="predicted"/>
<reference evidence="14 15" key="1">
    <citation type="submission" date="2017-02" db="EMBL/GenBank/DDBJ databases">
        <title>Draft genome sequence of Moraxella lincolnii CCUG 9405T type strain.</title>
        <authorList>
            <person name="Salva-Serra F."/>
            <person name="Engstrom-Jakobsson H."/>
            <person name="Thorell K."/>
            <person name="Jaen-Luchoro D."/>
            <person name="Gonzales-Siles L."/>
            <person name="Karlsson R."/>
            <person name="Yazdan S."/>
            <person name="Boulund F."/>
            <person name="Johnning A."/>
            <person name="Engstrand L."/>
            <person name="Kristiansson E."/>
            <person name="Moore E."/>
        </authorList>
    </citation>
    <scope>NUCLEOTIDE SEQUENCE [LARGE SCALE GENOMIC DNA]</scope>
    <source>
        <strain evidence="14 15">CCUG 9405</strain>
    </source>
</reference>
<evidence type="ECO:0000256" key="11">
    <source>
        <dbReference type="SAM" id="Phobius"/>
    </source>
</evidence>
<evidence type="ECO:0000256" key="10">
    <source>
        <dbReference type="SAM" id="MobiDB-lite"/>
    </source>
</evidence>
<evidence type="ECO:0000256" key="6">
    <source>
        <dbReference type="ARBA" id="ARBA00022679"/>
    </source>
</evidence>
<dbReference type="SUPFAM" id="SSF47384">
    <property type="entry name" value="Homodimeric domain of signal transducing histidine kinase"/>
    <property type="match status" value="1"/>
</dbReference>
<dbReference type="Proteomes" id="UP000191094">
    <property type="component" value="Unassembled WGS sequence"/>
</dbReference>
<dbReference type="SMART" id="SM00388">
    <property type="entry name" value="HisKA"/>
    <property type="match status" value="1"/>
</dbReference>
<feature type="transmembrane region" description="Helical" evidence="11">
    <location>
        <begin position="163"/>
        <end position="186"/>
    </location>
</feature>
<dbReference type="GO" id="GO:0000155">
    <property type="term" value="F:phosphorelay sensor kinase activity"/>
    <property type="evidence" value="ECO:0007669"/>
    <property type="project" value="InterPro"/>
</dbReference>
<dbReference type="Pfam" id="PF00672">
    <property type="entry name" value="HAMP"/>
    <property type="match status" value="1"/>
</dbReference>
<dbReference type="InterPro" id="IPR005467">
    <property type="entry name" value="His_kinase_dom"/>
</dbReference>
<dbReference type="InterPro" id="IPR003594">
    <property type="entry name" value="HATPase_dom"/>
</dbReference>
<dbReference type="InterPro" id="IPR050980">
    <property type="entry name" value="2C_sensor_his_kinase"/>
</dbReference>
<evidence type="ECO:0000256" key="1">
    <source>
        <dbReference type="ARBA" id="ARBA00000085"/>
    </source>
</evidence>
<evidence type="ECO:0000256" key="4">
    <source>
        <dbReference type="ARBA" id="ARBA00022475"/>
    </source>
</evidence>
<dbReference type="InterPro" id="IPR036890">
    <property type="entry name" value="HATPase_C_sf"/>
</dbReference>
<keyword evidence="6" id="KW-0808">Transferase</keyword>
<accession>A0A1T0CB44</accession>
<dbReference type="STRING" id="90241.B0682_08890"/>
<keyword evidence="11" id="KW-0472">Membrane</keyword>
<dbReference type="InterPro" id="IPR003660">
    <property type="entry name" value="HAMP_dom"/>
</dbReference>
<dbReference type="SMART" id="SM00387">
    <property type="entry name" value="HATPase_c"/>
    <property type="match status" value="1"/>
</dbReference>
<dbReference type="Pfam" id="PF00512">
    <property type="entry name" value="HisKA"/>
    <property type="match status" value="1"/>
</dbReference>
<dbReference type="CDD" id="cd00082">
    <property type="entry name" value="HisKA"/>
    <property type="match status" value="1"/>
</dbReference>
<dbReference type="GO" id="GO:0005524">
    <property type="term" value="F:ATP binding"/>
    <property type="evidence" value="ECO:0007669"/>
    <property type="project" value="UniProtKB-KW"/>
</dbReference>
<keyword evidence="7" id="KW-0547">Nucleotide-binding</keyword>
<evidence type="ECO:0000259" key="13">
    <source>
        <dbReference type="PROSITE" id="PS50885"/>
    </source>
</evidence>
<evidence type="ECO:0000256" key="2">
    <source>
        <dbReference type="ARBA" id="ARBA00004651"/>
    </source>
</evidence>
<name>A0A1T0CB44_9GAMM</name>
<comment type="caution">
    <text evidence="14">The sequence shown here is derived from an EMBL/GenBank/DDBJ whole genome shotgun (WGS) entry which is preliminary data.</text>
</comment>
<dbReference type="InterPro" id="IPR003661">
    <property type="entry name" value="HisK_dim/P_dom"/>
</dbReference>
<organism evidence="14 15">
    <name type="scientific">Lwoffella lincolnii</name>
    <dbReference type="NCBI Taxonomy" id="90241"/>
    <lineage>
        <taxon>Bacteria</taxon>
        <taxon>Pseudomonadati</taxon>
        <taxon>Pseudomonadota</taxon>
        <taxon>Gammaproteobacteria</taxon>
        <taxon>Moraxellales</taxon>
        <taxon>Moraxellaceae</taxon>
        <taxon>Lwoffella</taxon>
    </lineage>
</organism>
<evidence type="ECO:0000256" key="3">
    <source>
        <dbReference type="ARBA" id="ARBA00012438"/>
    </source>
</evidence>
<dbReference type="PANTHER" id="PTHR44936:SF10">
    <property type="entry name" value="SENSOR PROTEIN RSTB"/>
    <property type="match status" value="1"/>
</dbReference>
<dbReference type="EMBL" id="MUYT01000016">
    <property type="protein sequence ID" value="OOS19509.1"/>
    <property type="molecule type" value="Genomic_DNA"/>
</dbReference>
<dbReference type="SUPFAM" id="SSF55874">
    <property type="entry name" value="ATPase domain of HSP90 chaperone/DNA topoisomerase II/histidine kinase"/>
    <property type="match status" value="2"/>
</dbReference>
<dbReference type="PROSITE" id="PS50109">
    <property type="entry name" value="HIS_KIN"/>
    <property type="match status" value="1"/>
</dbReference>
<feature type="domain" description="Histidine kinase" evidence="12">
    <location>
        <begin position="247"/>
        <end position="575"/>
    </location>
</feature>
<keyword evidence="9" id="KW-0067">ATP-binding</keyword>
<dbReference type="EC" id="2.7.13.3" evidence="3"/>
<dbReference type="SMART" id="SM00304">
    <property type="entry name" value="HAMP"/>
    <property type="match status" value="1"/>
</dbReference>